<dbReference type="Proteomes" id="UP000620124">
    <property type="component" value="Unassembled WGS sequence"/>
</dbReference>
<dbReference type="EMBL" id="JACAZI010000004">
    <property type="protein sequence ID" value="KAF7363027.1"/>
    <property type="molecule type" value="Genomic_DNA"/>
</dbReference>
<comment type="caution">
    <text evidence="2">The sequence shown here is derived from an EMBL/GenBank/DDBJ whole genome shotgun (WGS) entry which is preliminary data.</text>
</comment>
<protein>
    <submittedName>
        <fullName evidence="2">Uncharacterized protein</fullName>
    </submittedName>
</protein>
<feature type="transmembrane region" description="Helical" evidence="1">
    <location>
        <begin position="523"/>
        <end position="543"/>
    </location>
</feature>
<evidence type="ECO:0000313" key="3">
    <source>
        <dbReference type="Proteomes" id="UP000620124"/>
    </source>
</evidence>
<dbReference type="AlphaFoldDB" id="A0A8H7D863"/>
<accession>A0A8H7D863</accession>
<keyword evidence="3" id="KW-1185">Reference proteome</keyword>
<evidence type="ECO:0000256" key="1">
    <source>
        <dbReference type="SAM" id="Phobius"/>
    </source>
</evidence>
<organism evidence="2 3">
    <name type="scientific">Mycena venus</name>
    <dbReference type="NCBI Taxonomy" id="2733690"/>
    <lineage>
        <taxon>Eukaryota</taxon>
        <taxon>Fungi</taxon>
        <taxon>Dikarya</taxon>
        <taxon>Basidiomycota</taxon>
        <taxon>Agaricomycotina</taxon>
        <taxon>Agaricomycetes</taxon>
        <taxon>Agaricomycetidae</taxon>
        <taxon>Agaricales</taxon>
        <taxon>Marasmiineae</taxon>
        <taxon>Mycenaceae</taxon>
        <taxon>Mycena</taxon>
    </lineage>
</organism>
<reference evidence="2" key="1">
    <citation type="submission" date="2020-05" db="EMBL/GenBank/DDBJ databases">
        <title>Mycena genomes resolve the evolution of fungal bioluminescence.</title>
        <authorList>
            <person name="Tsai I.J."/>
        </authorList>
    </citation>
    <scope>NUCLEOTIDE SEQUENCE</scope>
    <source>
        <strain evidence="2">CCC161011</strain>
    </source>
</reference>
<proteinExistence type="predicted"/>
<sequence length="606" mass="65786">MELEEKTEEANVHPYDPPFLFGALGRTRAPGNEAGAWGFFAALHSRRGIPLSVKSAEWTSENPQIVDWITTVIATILAFFTTSLFSSGILKCITLHLHGDGMSLAAFIASTKISAGSLILDRDPRRWRVGFLSIVIFFLTGGVQTAGWKALITPYPIDAHAPLTGTEIDLSKPVLSQLQSNGRLDYCVKSGTSGPEFILGQTGSGYAAAKNSLGLPATFTMMDNTFNLSTAGIMPLSPDIRNAEPWFAGSSDFLPNLQWGTDIPSGLSYWSSITQQGFTADVFCDSWDPKDTTLPTILVGNTTVKDWNNSENLIDNITFSELRSDCQVDDKVALTNWSRAYTVESAPNYLLMIACPSKDNYKLIFNAHPEGPYNFLNTTVCTLTPKITTVEVTYTDVINTVTSQSATLADPSGPATLAAVRTLYNGVFSSQSPVSNGVGDTLRSLMPTQGGNNNTRHLATMDIMEYYIRGVTEYSASAFRACLWANQTFTDTFPSGMNVPVEGVVHSDTVGWLQASPVTLLELIPGLLISIFTIYAIIITLAYNSVDPRNEPFDPSDPLHLMAASAAGYLHNVFTGTRAENLMAVEEANVFLRDIEGRGPGLIRSD</sequence>
<evidence type="ECO:0000313" key="2">
    <source>
        <dbReference type="EMBL" id="KAF7363027.1"/>
    </source>
</evidence>
<gene>
    <name evidence="2" type="ORF">MVEN_00654500</name>
</gene>
<keyword evidence="1" id="KW-1133">Transmembrane helix</keyword>
<keyword evidence="1" id="KW-0812">Transmembrane</keyword>
<dbReference type="OrthoDB" id="3351168at2759"/>
<feature type="transmembrane region" description="Helical" evidence="1">
    <location>
        <begin position="68"/>
        <end position="90"/>
    </location>
</feature>
<feature type="transmembrane region" description="Helical" evidence="1">
    <location>
        <begin position="127"/>
        <end position="148"/>
    </location>
</feature>
<keyword evidence="1" id="KW-0472">Membrane</keyword>
<name>A0A8H7D863_9AGAR</name>